<sequence>MKTQLIIFLWVATSFFLCGHAHGQVDLFVAAQGNDNNRGTKEKPFATLQKAKAVARETAGKVTVYVREGTYYLNEPLVFTLLDSREDGEEMVFKAYGHERVTISGAKVLLPKWHVLKNGLHMASIPDDPVFDQLFVDGRQQPMARYPNFNPLRRHYNGTSADAISKTRTERWKDPSGAYLHALHGSEWGDFHFLITGKDSTGKLLLEGGFQNNRRTGMHTQYRFVENVREELDTLGEWYYSKQDRKLYYLAANNLRGAKIESPQLRQLFEFRGSQASPVRNITLEGLTLVHTLRTFMETKEPLLRSDWTIYRGGAVLMEGAEQCIIKNCTFDAIGGNAVFFSNYNRDNQVVGCEIVNIGASGVCFVGDPGAVRSPSFEYNQFVPLNAMDIVPGPKTGNYPARCLVYDNLIHDVGLVEKQVAGVQISMAQDITVSHNTIYNMPRAGINVSEGTWGGHIFEYNDVFNTVLETGDHGSFNSWGRDRYWHPNYDSMKSRVMALPGLPLLDVVNPIVIRNNRFRCDHGWDIDLDDGSSNYHIYNNVCLNGGLKLREGFYRVVENNIIINNSFHPHVWFANSHDIFRHNIVTRHYFPIRVSNWGDQVDYNLFPDSLALAQARSGGTDLHSKAAMPDFVNPIEGDYAVAENSAAYAIGFRNFAMDSFGVLSPSLKARALKVQLPVILDNTESREHRYAWMGMSIKNLTTLGERSATGMATEAGVYVLEVETWSFWSKYLRPNDVILALGDTTIKTVEDLERSFGALSSGEVAMTVFRSQAALKLIVRR</sequence>
<dbReference type="InterPro" id="IPR039448">
    <property type="entry name" value="Beta_helix"/>
</dbReference>
<dbReference type="SUPFAM" id="SSF51126">
    <property type="entry name" value="Pectin lyase-like"/>
    <property type="match status" value="1"/>
</dbReference>
<keyword evidence="1" id="KW-0732">Signal</keyword>
<dbReference type="EMBL" id="JAERRB010000019">
    <property type="protein sequence ID" value="MBL0745756.1"/>
    <property type="molecule type" value="Genomic_DNA"/>
</dbReference>
<organism evidence="3 4">
    <name type="scientific">Chryseolinea lacunae</name>
    <dbReference type="NCBI Taxonomy" id="2801331"/>
    <lineage>
        <taxon>Bacteria</taxon>
        <taxon>Pseudomonadati</taxon>
        <taxon>Bacteroidota</taxon>
        <taxon>Cytophagia</taxon>
        <taxon>Cytophagales</taxon>
        <taxon>Fulvivirgaceae</taxon>
        <taxon>Chryseolinea</taxon>
    </lineage>
</organism>
<proteinExistence type="predicted"/>
<reference evidence="3 4" key="1">
    <citation type="submission" date="2021-01" db="EMBL/GenBank/DDBJ databases">
        <title>Chryseolinea sp. Jin1 Genome sequencing and assembly.</title>
        <authorList>
            <person name="Kim I."/>
        </authorList>
    </citation>
    <scope>NUCLEOTIDE SEQUENCE [LARGE SCALE GENOMIC DNA]</scope>
    <source>
        <strain evidence="3 4">Jin1</strain>
    </source>
</reference>
<dbReference type="SMART" id="SM00710">
    <property type="entry name" value="PbH1"/>
    <property type="match status" value="5"/>
</dbReference>
<protein>
    <submittedName>
        <fullName evidence="3">Peptide-binding protein</fullName>
    </submittedName>
</protein>
<gene>
    <name evidence="3" type="ORF">JI741_31270</name>
</gene>
<dbReference type="PANTHER" id="PTHR36453">
    <property type="entry name" value="SECRETED PROTEIN-RELATED"/>
    <property type="match status" value="1"/>
</dbReference>
<evidence type="ECO:0000313" key="3">
    <source>
        <dbReference type="EMBL" id="MBL0745756.1"/>
    </source>
</evidence>
<dbReference type="Gene3D" id="2.160.20.10">
    <property type="entry name" value="Single-stranded right-handed beta-helix, Pectin lyase-like"/>
    <property type="match status" value="2"/>
</dbReference>
<evidence type="ECO:0000313" key="4">
    <source>
        <dbReference type="Proteomes" id="UP000613030"/>
    </source>
</evidence>
<evidence type="ECO:0000259" key="2">
    <source>
        <dbReference type="Pfam" id="PF13229"/>
    </source>
</evidence>
<dbReference type="Proteomes" id="UP000613030">
    <property type="component" value="Unassembled WGS sequence"/>
</dbReference>
<dbReference type="InterPro" id="IPR036034">
    <property type="entry name" value="PDZ_sf"/>
</dbReference>
<evidence type="ECO:0000256" key="1">
    <source>
        <dbReference type="SAM" id="SignalP"/>
    </source>
</evidence>
<dbReference type="RefSeq" id="WP_202016373.1">
    <property type="nucleotide sequence ID" value="NZ_JAERRB010000019.1"/>
</dbReference>
<comment type="caution">
    <text evidence="3">The sequence shown here is derived from an EMBL/GenBank/DDBJ whole genome shotgun (WGS) entry which is preliminary data.</text>
</comment>
<feature type="signal peptide" evidence="1">
    <location>
        <begin position="1"/>
        <end position="23"/>
    </location>
</feature>
<dbReference type="PANTHER" id="PTHR36453:SF1">
    <property type="entry name" value="RIGHT HANDED BETA HELIX DOMAIN-CONTAINING PROTEIN"/>
    <property type="match status" value="1"/>
</dbReference>
<dbReference type="SUPFAM" id="SSF50156">
    <property type="entry name" value="PDZ domain-like"/>
    <property type="match status" value="1"/>
</dbReference>
<feature type="domain" description="Right handed beta helix" evidence="2">
    <location>
        <begin position="315"/>
        <end position="467"/>
    </location>
</feature>
<dbReference type="Pfam" id="PF13229">
    <property type="entry name" value="Beta_helix"/>
    <property type="match status" value="1"/>
</dbReference>
<dbReference type="Gene3D" id="2.30.42.10">
    <property type="match status" value="1"/>
</dbReference>
<dbReference type="InterPro" id="IPR011050">
    <property type="entry name" value="Pectin_lyase_fold/virulence"/>
</dbReference>
<feature type="chain" id="PRO_5046305964" evidence="1">
    <location>
        <begin position="24"/>
        <end position="781"/>
    </location>
</feature>
<dbReference type="InterPro" id="IPR006626">
    <property type="entry name" value="PbH1"/>
</dbReference>
<name>A0ABS1L207_9BACT</name>
<keyword evidence="4" id="KW-1185">Reference proteome</keyword>
<dbReference type="InterPro" id="IPR012334">
    <property type="entry name" value="Pectin_lyas_fold"/>
</dbReference>
<accession>A0ABS1L207</accession>